<accession>G0QLJ6</accession>
<dbReference type="GO" id="GO:0006096">
    <property type="term" value="P:glycolytic process"/>
    <property type="evidence" value="ECO:0007669"/>
    <property type="project" value="InterPro"/>
</dbReference>
<name>G0QLJ6_ICHMU</name>
<evidence type="ECO:0000313" key="2">
    <source>
        <dbReference type="Proteomes" id="UP000008983"/>
    </source>
</evidence>
<dbReference type="eggNOG" id="KOG2670">
    <property type="taxonomic scope" value="Eukaryota"/>
</dbReference>
<sequence>MANNLFLEDKKAYEMENPKQLLDIDYYFKLCNDKPIIGYIEDPIKSDDLDGWLKLKNKFAEKNVYISSSFLYSSVQNIKQISIIEDKDSKPDLNQQQIIDLNAKKFDLDCCHYRPFDFATLSEFLEIAKLANDKKKSTAIIIQDNFEEFDDISLIDLAFGLKNAWINLAPPLKMERIIKYNRLIEILQLQ</sequence>
<dbReference type="EMBL" id="GL983267">
    <property type="protein sequence ID" value="EGR33909.1"/>
    <property type="molecule type" value="Genomic_DNA"/>
</dbReference>
<reference evidence="1 2" key="1">
    <citation type="submission" date="2011-07" db="EMBL/GenBank/DDBJ databases">
        <authorList>
            <person name="Coyne R."/>
            <person name="Brami D."/>
            <person name="Johnson J."/>
            <person name="Hostetler J."/>
            <person name="Hannick L."/>
            <person name="Clark T."/>
            <person name="Cassidy-Hanley D."/>
            <person name="Inman J."/>
        </authorList>
    </citation>
    <scope>NUCLEOTIDE SEQUENCE [LARGE SCALE GENOMIC DNA]</scope>
    <source>
        <strain evidence="1 2">G5</strain>
    </source>
</reference>
<dbReference type="InterPro" id="IPR036849">
    <property type="entry name" value="Enolase-like_C_sf"/>
</dbReference>
<gene>
    <name evidence="1" type="ORF">IMG5_031500</name>
</gene>
<dbReference type="InParanoid" id="G0QLJ6"/>
<dbReference type="GO" id="GO:0000015">
    <property type="term" value="C:phosphopyruvate hydratase complex"/>
    <property type="evidence" value="ECO:0007669"/>
    <property type="project" value="InterPro"/>
</dbReference>
<organism evidence="1 2">
    <name type="scientific">Ichthyophthirius multifiliis</name>
    <name type="common">White spot disease agent</name>
    <name type="synonym">Ich</name>
    <dbReference type="NCBI Taxonomy" id="5932"/>
    <lineage>
        <taxon>Eukaryota</taxon>
        <taxon>Sar</taxon>
        <taxon>Alveolata</taxon>
        <taxon>Ciliophora</taxon>
        <taxon>Intramacronucleata</taxon>
        <taxon>Oligohymenophorea</taxon>
        <taxon>Hymenostomatida</taxon>
        <taxon>Ophryoglenina</taxon>
        <taxon>Ichthyophthirius</taxon>
    </lineage>
</organism>
<keyword evidence="2" id="KW-1185">Reference proteome</keyword>
<dbReference type="OrthoDB" id="288460at2759"/>
<dbReference type="Gene3D" id="3.20.20.120">
    <property type="entry name" value="Enolase-like C-terminal domain"/>
    <property type="match status" value="1"/>
</dbReference>
<proteinExistence type="predicted"/>
<dbReference type="RefSeq" id="XP_004039213.1">
    <property type="nucleotide sequence ID" value="XM_004039165.1"/>
</dbReference>
<dbReference type="PANTHER" id="PTHR11902">
    <property type="entry name" value="ENOLASE"/>
    <property type="match status" value="1"/>
</dbReference>
<dbReference type="PANTHER" id="PTHR11902:SF1">
    <property type="entry name" value="ENOLASE"/>
    <property type="match status" value="1"/>
</dbReference>
<dbReference type="GeneID" id="14910097"/>
<dbReference type="STRING" id="857967.G0QLJ6"/>
<evidence type="ECO:0000313" key="1">
    <source>
        <dbReference type="EMBL" id="EGR33909.1"/>
    </source>
</evidence>
<dbReference type="InterPro" id="IPR000941">
    <property type="entry name" value="Enolase"/>
</dbReference>
<dbReference type="GO" id="GO:0000287">
    <property type="term" value="F:magnesium ion binding"/>
    <property type="evidence" value="ECO:0007669"/>
    <property type="project" value="InterPro"/>
</dbReference>
<dbReference type="Proteomes" id="UP000008983">
    <property type="component" value="Unassembled WGS sequence"/>
</dbReference>
<dbReference type="GO" id="GO:0004634">
    <property type="term" value="F:phosphopyruvate hydratase activity"/>
    <property type="evidence" value="ECO:0007669"/>
    <property type="project" value="InterPro"/>
</dbReference>
<dbReference type="SUPFAM" id="SSF51604">
    <property type="entry name" value="Enolase C-terminal domain-like"/>
    <property type="match status" value="1"/>
</dbReference>
<dbReference type="AlphaFoldDB" id="G0QLJ6"/>
<protein>
    <submittedName>
        <fullName evidence="1">Uncharacterized protein</fullName>
    </submittedName>
</protein>